<evidence type="ECO:0000256" key="1">
    <source>
        <dbReference type="SAM" id="Phobius"/>
    </source>
</evidence>
<dbReference type="AlphaFoldDB" id="A0A1M5YBH1"/>
<dbReference type="EMBL" id="FQXC01000016">
    <property type="protein sequence ID" value="SHI08843.1"/>
    <property type="molecule type" value="Genomic_DNA"/>
</dbReference>
<reference evidence="2 3" key="1">
    <citation type="submission" date="2016-11" db="EMBL/GenBank/DDBJ databases">
        <authorList>
            <person name="Jaros S."/>
            <person name="Januszkiewicz K."/>
            <person name="Wedrychowicz H."/>
        </authorList>
    </citation>
    <scope>NUCLEOTIDE SEQUENCE [LARGE SCALE GENOMIC DNA]</scope>
    <source>
        <strain evidence="2 3">DSM 29431</strain>
    </source>
</reference>
<keyword evidence="1" id="KW-0472">Membrane</keyword>
<keyword evidence="1" id="KW-1133">Transmembrane helix</keyword>
<dbReference type="RefSeq" id="WP_072780262.1">
    <property type="nucleotide sequence ID" value="NZ_FQXC01000016.1"/>
</dbReference>
<name>A0A1M5YBH1_9RHOB</name>
<sequence length="141" mass="16060">MEHADKTHEGSRKTWAKAIFISVFLCIWLTLMTAGLMAGACRQDRYQGEKKLRFCNISLTAAEPFKIFPIERAKGSIIHLERGIALAQMEHDEDAIDAFAQAVISSRVTRGSFERELHKRMRGLEDERIVALWNSVVRAIE</sequence>
<evidence type="ECO:0000313" key="2">
    <source>
        <dbReference type="EMBL" id="SHI08843.1"/>
    </source>
</evidence>
<feature type="transmembrane region" description="Helical" evidence="1">
    <location>
        <begin position="18"/>
        <end position="41"/>
    </location>
</feature>
<organism evidence="2 3">
    <name type="scientific">Marivita hallyeonensis</name>
    <dbReference type="NCBI Taxonomy" id="996342"/>
    <lineage>
        <taxon>Bacteria</taxon>
        <taxon>Pseudomonadati</taxon>
        <taxon>Pseudomonadota</taxon>
        <taxon>Alphaproteobacteria</taxon>
        <taxon>Rhodobacterales</taxon>
        <taxon>Roseobacteraceae</taxon>
        <taxon>Marivita</taxon>
    </lineage>
</organism>
<accession>A0A1M5YBH1</accession>
<protein>
    <submittedName>
        <fullName evidence="2">Uncharacterized protein</fullName>
    </submittedName>
</protein>
<evidence type="ECO:0000313" key="3">
    <source>
        <dbReference type="Proteomes" id="UP000184221"/>
    </source>
</evidence>
<keyword evidence="3" id="KW-1185">Reference proteome</keyword>
<dbReference type="OrthoDB" id="7859633at2"/>
<dbReference type="Proteomes" id="UP000184221">
    <property type="component" value="Unassembled WGS sequence"/>
</dbReference>
<keyword evidence="1" id="KW-0812">Transmembrane</keyword>
<proteinExistence type="predicted"/>
<gene>
    <name evidence="2" type="ORF">SAMN05443551_0185</name>
</gene>